<comment type="pathway">
    <text evidence="1 7 8">Carbohydrate degradation; glycolysis; D-glyceraldehyde 3-phosphate from glycerone phosphate: step 1/1.</text>
</comment>
<dbReference type="PROSITE" id="PS51440">
    <property type="entry name" value="TIM_2"/>
    <property type="match status" value="1"/>
</dbReference>
<evidence type="ECO:0000256" key="3">
    <source>
        <dbReference type="ARBA" id="ARBA00022432"/>
    </source>
</evidence>
<dbReference type="Gene3D" id="3.20.20.70">
    <property type="entry name" value="Aldolase class I"/>
    <property type="match status" value="1"/>
</dbReference>
<dbReference type="GO" id="GO:0019563">
    <property type="term" value="P:glycerol catabolic process"/>
    <property type="evidence" value="ECO:0007669"/>
    <property type="project" value="TreeGrafter"/>
</dbReference>
<evidence type="ECO:0000256" key="8">
    <source>
        <dbReference type="RuleBase" id="RU363013"/>
    </source>
</evidence>
<evidence type="ECO:0000313" key="10">
    <source>
        <dbReference type="Proteomes" id="UP000011704"/>
    </source>
</evidence>
<dbReference type="GO" id="GO:0005829">
    <property type="term" value="C:cytosol"/>
    <property type="evidence" value="ECO:0007669"/>
    <property type="project" value="TreeGrafter"/>
</dbReference>
<dbReference type="NCBIfam" id="TIGR00419">
    <property type="entry name" value="tim"/>
    <property type="match status" value="1"/>
</dbReference>
<dbReference type="PANTHER" id="PTHR21139:SF42">
    <property type="entry name" value="TRIOSEPHOSPHATE ISOMERASE"/>
    <property type="match status" value="1"/>
</dbReference>
<comment type="pathway">
    <text evidence="7 8">Carbohydrate biosynthesis; gluconeogenesis.</text>
</comment>
<dbReference type="InterPro" id="IPR020861">
    <property type="entry name" value="Triosephosphate_isomerase_AS"/>
</dbReference>
<dbReference type="EC" id="5.3.1.1" evidence="7 8"/>
<dbReference type="PANTHER" id="PTHR21139">
    <property type="entry name" value="TRIOSEPHOSPHATE ISOMERASE"/>
    <property type="match status" value="1"/>
</dbReference>
<sequence>MRKTLIAGNWKMNKTLSETEGLLQGLVRRLDSNCPAEVVVAPPFTSLSLAASLLKGTGIGLSAQNVFAEDAGAYTGEISAPMLVEAGCGWVIVGHSERRHQFCESEALINRKVKHALDHGLNVILCVGETDVERDAEQTEHVVHLQLTEGLKDIESSAVGRVVVAYEPVWAIGTGKNATPQQAEQVHCLIRKWIGELYGPAAGESMRVLYGGSVTPENSRGLLGKDNIDGALVGGASLDVDSFCAIIGSVE</sequence>
<dbReference type="FunCoup" id="M1Z153">
    <property type="interactions" value="487"/>
</dbReference>
<dbReference type="GO" id="GO:0004807">
    <property type="term" value="F:triose-phosphate isomerase activity"/>
    <property type="evidence" value="ECO:0007669"/>
    <property type="project" value="UniProtKB-UniRule"/>
</dbReference>
<proteinExistence type="inferred from homology"/>
<feature type="binding site" evidence="7">
    <location>
        <begin position="9"/>
        <end position="11"/>
    </location>
    <ligand>
        <name>substrate</name>
    </ligand>
</feature>
<dbReference type="PROSITE" id="PS00171">
    <property type="entry name" value="TIM_1"/>
    <property type="match status" value="1"/>
</dbReference>
<dbReference type="GO" id="GO:0006094">
    <property type="term" value="P:gluconeogenesis"/>
    <property type="evidence" value="ECO:0007669"/>
    <property type="project" value="UniProtKB-UniRule"/>
</dbReference>
<feature type="binding site" evidence="7">
    <location>
        <position position="173"/>
    </location>
    <ligand>
        <name>substrate</name>
    </ligand>
</feature>
<feature type="binding site" evidence="7">
    <location>
        <position position="213"/>
    </location>
    <ligand>
        <name>substrate</name>
    </ligand>
</feature>
<dbReference type="Proteomes" id="UP000011704">
    <property type="component" value="Unassembled WGS sequence"/>
</dbReference>
<gene>
    <name evidence="7 9" type="primary">tpiA</name>
    <name evidence="9" type="ORF">NITGR_700030</name>
</gene>
<dbReference type="GO" id="GO:0046166">
    <property type="term" value="P:glyceraldehyde-3-phosphate biosynthetic process"/>
    <property type="evidence" value="ECO:0007669"/>
    <property type="project" value="TreeGrafter"/>
</dbReference>
<dbReference type="GO" id="GO:0006096">
    <property type="term" value="P:glycolytic process"/>
    <property type="evidence" value="ECO:0007669"/>
    <property type="project" value="UniProtKB-UniRule"/>
</dbReference>
<dbReference type="CDD" id="cd00311">
    <property type="entry name" value="TIM"/>
    <property type="match status" value="1"/>
</dbReference>
<evidence type="ECO:0000256" key="1">
    <source>
        <dbReference type="ARBA" id="ARBA00004680"/>
    </source>
</evidence>
<dbReference type="RefSeq" id="WP_005010194.1">
    <property type="nucleotide sequence ID" value="NZ_HG422173.1"/>
</dbReference>
<dbReference type="InterPro" id="IPR035990">
    <property type="entry name" value="TIM_sf"/>
</dbReference>
<comment type="subunit">
    <text evidence="7 8">Homodimer.</text>
</comment>
<dbReference type="FunFam" id="3.20.20.70:FF:000016">
    <property type="entry name" value="Triosephosphate isomerase"/>
    <property type="match status" value="1"/>
</dbReference>
<dbReference type="InterPro" id="IPR022896">
    <property type="entry name" value="TrioseP_Isoase_bac/euk"/>
</dbReference>
<comment type="function">
    <text evidence="7">Involved in the gluconeogenesis. Catalyzes stereospecifically the conversion of dihydroxyacetone phosphate (DHAP) to D-glyceraldehyde-3-phosphate (G3P).</text>
</comment>
<name>M1Z153_NITG3</name>
<dbReference type="InterPro" id="IPR000652">
    <property type="entry name" value="Triosephosphate_isomerase"/>
</dbReference>
<dbReference type="UniPathway" id="UPA00138"/>
<reference evidence="9 10" key="1">
    <citation type="journal article" date="2013" name="Front. Microbiol.">
        <title>The genome of Nitrospina gracilis illuminates the metabolism and evolution of the major marine nitrite oxidizer.</title>
        <authorList>
            <person name="Luecker S."/>
            <person name="Nowka B."/>
            <person name="Rattei T."/>
            <person name="Spieck E."/>
            <person name="and Daims H."/>
        </authorList>
    </citation>
    <scope>NUCLEOTIDE SEQUENCE [LARGE SCALE GENOMIC DNA]</scope>
    <source>
        <strain evidence="9 10">3/211</strain>
    </source>
</reference>
<feature type="binding site" evidence="7">
    <location>
        <begin position="234"/>
        <end position="235"/>
    </location>
    <ligand>
        <name>substrate</name>
    </ligand>
</feature>
<evidence type="ECO:0000313" key="9">
    <source>
        <dbReference type="EMBL" id="CCQ91469.1"/>
    </source>
</evidence>
<feature type="active site" description="Proton acceptor" evidence="7">
    <location>
        <position position="167"/>
    </location>
</feature>
<comment type="catalytic activity">
    <reaction evidence="7 8">
        <text>D-glyceraldehyde 3-phosphate = dihydroxyacetone phosphate</text>
        <dbReference type="Rhea" id="RHEA:18585"/>
        <dbReference type="ChEBI" id="CHEBI:57642"/>
        <dbReference type="ChEBI" id="CHEBI:59776"/>
        <dbReference type="EC" id="5.3.1.1"/>
    </reaction>
</comment>
<protein>
    <recommendedName>
        <fullName evidence="7 8">Triosephosphate isomerase</fullName>
        <shortName evidence="7">TIM</shortName>
        <shortName evidence="7">TPI</shortName>
        <ecNumber evidence="7 8">5.3.1.1</ecNumber>
    </recommendedName>
    <alternativeName>
        <fullName evidence="7">Triose-phosphate isomerase</fullName>
    </alternativeName>
</protein>
<keyword evidence="3 7" id="KW-0312">Gluconeogenesis</keyword>
<keyword evidence="4 7" id="KW-0963">Cytoplasm</keyword>
<evidence type="ECO:0000256" key="4">
    <source>
        <dbReference type="ARBA" id="ARBA00022490"/>
    </source>
</evidence>
<keyword evidence="10" id="KW-1185">Reference proteome</keyword>
<evidence type="ECO:0000256" key="5">
    <source>
        <dbReference type="ARBA" id="ARBA00023152"/>
    </source>
</evidence>
<dbReference type="InParanoid" id="M1Z153"/>
<evidence type="ECO:0000256" key="7">
    <source>
        <dbReference type="HAMAP-Rule" id="MF_00147"/>
    </source>
</evidence>
<keyword evidence="6 7" id="KW-0413">Isomerase</keyword>
<dbReference type="STRING" id="1266370.NITGR_700030"/>
<dbReference type="SUPFAM" id="SSF51351">
    <property type="entry name" value="Triosephosphate isomerase (TIM)"/>
    <property type="match status" value="1"/>
</dbReference>
<keyword evidence="5 7" id="KW-0324">Glycolysis</keyword>
<dbReference type="HAMAP" id="MF_00147_B">
    <property type="entry name" value="TIM_B"/>
    <property type="match status" value="1"/>
</dbReference>
<evidence type="ECO:0000256" key="6">
    <source>
        <dbReference type="ARBA" id="ARBA00023235"/>
    </source>
</evidence>
<comment type="caution">
    <text evidence="9">The sequence shown here is derived from an EMBL/GenBank/DDBJ whole genome shotgun (WGS) entry which is preliminary data.</text>
</comment>
<evidence type="ECO:0000256" key="2">
    <source>
        <dbReference type="ARBA" id="ARBA00007422"/>
    </source>
</evidence>
<dbReference type="HOGENOM" id="CLU_024251_2_3_0"/>
<comment type="subcellular location">
    <subcellularLocation>
        <location evidence="7 8">Cytoplasm</location>
    </subcellularLocation>
</comment>
<dbReference type="OrthoDB" id="9809429at2"/>
<dbReference type="AlphaFoldDB" id="M1Z153"/>
<dbReference type="InterPro" id="IPR013785">
    <property type="entry name" value="Aldolase_TIM"/>
</dbReference>
<dbReference type="UniPathway" id="UPA00109">
    <property type="reaction ID" value="UER00189"/>
</dbReference>
<organism evidence="9 10">
    <name type="scientific">Nitrospina gracilis (strain 3/211)</name>
    <dbReference type="NCBI Taxonomy" id="1266370"/>
    <lineage>
        <taxon>Bacteria</taxon>
        <taxon>Pseudomonadati</taxon>
        <taxon>Nitrospinota/Tectimicrobiota group</taxon>
        <taxon>Nitrospinota</taxon>
        <taxon>Nitrospinia</taxon>
        <taxon>Nitrospinales</taxon>
        <taxon>Nitrospinaceae</taxon>
        <taxon>Nitrospina</taxon>
    </lineage>
</organism>
<dbReference type="EMBL" id="CAQJ01000078">
    <property type="protein sequence ID" value="CCQ91469.1"/>
    <property type="molecule type" value="Genomic_DNA"/>
</dbReference>
<comment type="similarity">
    <text evidence="2 7 8">Belongs to the triosephosphate isomerase family.</text>
</comment>
<feature type="active site" description="Electrophile" evidence="7">
    <location>
        <position position="95"/>
    </location>
</feature>
<dbReference type="Pfam" id="PF00121">
    <property type="entry name" value="TIM"/>
    <property type="match status" value="1"/>
</dbReference>
<accession>M1Z153</accession>